<evidence type="ECO:0000313" key="8">
    <source>
        <dbReference type="Proteomes" id="UP000087766"/>
    </source>
</evidence>
<keyword evidence="5 7" id="KW-1133">Transmembrane helix</keyword>
<evidence type="ECO:0000313" key="9">
    <source>
        <dbReference type="RefSeq" id="XP_014500353.1"/>
    </source>
</evidence>
<keyword evidence="4 7" id="KW-0812">Transmembrane</keyword>
<feature type="transmembrane region" description="Helical" evidence="7">
    <location>
        <begin position="63"/>
        <end position="81"/>
    </location>
</feature>
<dbReference type="KEGG" id="vra:106761326"/>
<dbReference type="OrthoDB" id="63113at2759"/>
<evidence type="ECO:0000256" key="1">
    <source>
        <dbReference type="ARBA" id="ARBA00002501"/>
    </source>
</evidence>
<sequence>MTNYGTIPTSSSPSTNLEFISRAKQRVKEGLATRRPWKIMFNFRSFALPAGFSDAVRRVRENVGYFQMNYAIVVLIVLFLSLLWHPISLIVFVVLVAAWLFLYFLRDEPLVVLGRMISDRVVLVVMAVLTIALLLLTGAVSNILVALLIGVVLVVAHAAFRRTDDLFYDEEEATARFVPPPPNPHPGAPLS</sequence>
<evidence type="ECO:0000256" key="5">
    <source>
        <dbReference type="ARBA" id="ARBA00022989"/>
    </source>
</evidence>
<dbReference type="GO" id="GO:0016192">
    <property type="term" value="P:vesicle-mediated transport"/>
    <property type="evidence" value="ECO:0007669"/>
    <property type="project" value="TreeGrafter"/>
</dbReference>
<dbReference type="PANTHER" id="PTHR19317">
    <property type="entry name" value="PRENYLATED RAB ACCEPTOR 1-RELATED"/>
    <property type="match status" value="1"/>
</dbReference>
<protein>
    <recommendedName>
        <fullName evidence="7">PRA1 family protein</fullName>
    </recommendedName>
</protein>
<comment type="similarity">
    <text evidence="3 7">Belongs to the PRA1 family.</text>
</comment>
<keyword evidence="8" id="KW-1185">Reference proteome</keyword>
<feature type="transmembrane region" description="Helical" evidence="7">
    <location>
        <begin position="117"/>
        <end position="137"/>
    </location>
</feature>
<feature type="transmembrane region" description="Helical" evidence="7">
    <location>
        <begin position="87"/>
        <end position="105"/>
    </location>
</feature>
<reference evidence="9" key="2">
    <citation type="submission" date="2025-08" db="UniProtKB">
        <authorList>
            <consortium name="RefSeq"/>
        </authorList>
    </citation>
    <scope>IDENTIFICATION</scope>
    <source>
        <tissue evidence="9">Leaf</tissue>
    </source>
</reference>
<dbReference type="GO" id="GO:0005794">
    <property type="term" value="C:Golgi apparatus"/>
    <property type="evidence" value="ECO:0007669"/>
    <property type="project" value="TreeGrafter"/>
</dbReference>
<evidence type="ECO:0000256" key="4">
    <source>
        <dbReference type="ARBA" id="ARBA00022692"/>
    </source>
</evidence>
<dbReference type="InterPro" id="IPR004895">
    <property type="entry name" value="Prenylated_rab_accept_PRA1"/>
</dbReference>
<comment type="subcellular location">
    <subcellularLocation>
        <location evidence="2">Endomembrane system</location>
        <topology evidence="2">Multi-pass membrane protein</topology>
    </subcellularLocation>
    <subcellularLocation>
        <location evidence="7">Membrane</location>
        <topology evidence="7">Multi-pass membrane protein</topology>
    </subcellularLocation>
</comment>
<dbReference type="GO" id="GO:0016020">
    <property type="term" value="C:membrane"/>
    <property type="evidence" value="ECO:0007669"/>
    <property type="project" value="UniProtKB-SubCell"/>
</dbReference>
<dbReference type="GeneID" id="106761326"/>
<evidence type="ECO:0000256" key="6">
    <source>
        <dbReference type="ARBA" id="ARBA00023136"/>
    </source>
</evidence>
<reference evidence="8" key="1">
    <citation type="journal article" date="2014" name="Nat. Commun.">
        <title>Genome sequence of mungbean and insights into evolution within Vigna species.</title>
        <authorList>
            <person name="Kang Y.J."/>
            <person name="Kim S.K."/>
            <person name="Kim M.Y."/>
            <person name="Lestari P."/>
            <person name="Kim K.H."/>
            <person name="Ha B.K."/>
            <person name="Jun T.H."/>
            <person name="Hwang W.J."/>
            <person name="Lee T."/>
            <person name="Lee J."/>
            <person name="Shim S."/>
            <person name="Yoon M.Y."/>
            <person name="Jang Y.E."/>
            <person name="Han K.S."/>
            <person name="Taeprayoon P."/>
            <person name="Yoon N."/>
            <person name="Somta P."/>
            <person name="Tanya P."/>
            <person name="Kim K.S."/>
            <person name="Gwag J.G."/>
            <person name="Moon J.K."/>
            <person name="Lee Y.H."/>
            <person name="Park B.S."/>
            <person name="Bombarely A."/>
            <person name="Doyle J.J."/>
            <person name="Jackson S.A."/>
            <person name="Schafleitner R."/>
            <person name="Srinives P."/>
            <person name="Varshney R.K."/>
            <person name="Lee S.H."/>
        </authorList>
    </citation>
    <scope>NUCLEOTIDE SEQUENCE [LARGE SCALE GENOMIC DNA]</scope>
    <source>
        <strain evidence="8">cv. VC1973A</strain>
    </source>
</reference>
<dbReference type="AlphaFoldDB" id="A0A1S3U2V4"/>
<evidence type="ECO:0000256" key="7">
    <source>
        <dbReference type="RuleBase" id="RU363107"/>
    </source>
</evidence>
<evidence type="ECO:0000256" key="2">
    <source>
        <dbReference type="ARBA" id="ARBA00004127"/>
    </source>
</evidence>
<evidence type="ECO:0000256" key="3">
    <source>
        <dbReference type="ARBA" id="ARBA00006483"/>
    </source>
</evidence>
<proteinExistence type="inferred from homology"/>
<organism evidence="8 9">
    <name type="scientific">Vigna radiata var. radiata</name>
    <name type="common">Mung bean</name>
    <name type="synonym">Phaseolus aureus</name>
    <dbReference type="NCBI Taxonomy" id="3916"/>
    <lineage>
        <taxon>Eukaryota</taxon>
        <taxon>Viridiplantae</taxon>
        <taxon>Streptophyta</taxon>
        <taxon>Embryophyta</taxon>
        <taxon>Tracheophyta</taxon>
        <taxon>Spermatophyta</taxon>
        <taxon>Magnoliopsida</taxon>
        <taxon>eudicotyledons</taxon>
        <taxon>Gunneridae</taxon>
        <taxon>Pentapetalae</taxon>
        <taxon>rosids</taxon>
        <taxon>fabids</taxon>
        <taxon>Fabales</taxon>
        <taxon>Fabaceae</taxon>
        <taxon>Papilionoideae</taxon>
        <taxon>50 kb inversion clade</taxon>
        <taxon>NPAAA clade</taxon>
        <taxon>indigoferoid/millettioid clade</taxon>
        <taxon>Phaseoleae</taxon>
        <taxon>Vigna</taxon>
    </lineage>
</organism>
<accession>A0A1S3U2V4</accession>
<comment type="function">
    <text evidence="1 7">May be involved in both secretory and endocytic intracellular trafficking in the endosomal/prevacuolar compartments.</text>
</comment>
<feature type="transmembrane region" description="Helical" evidence="7">
    <location>
        <begin position="143"/>
        <end position="160"/>
    </location>
</feature>
<gene>
    <name evidence="9" type="primary">LOC106761326</name>
</gene>
<name>A0A1S3U2V4_VIGRR</name>
<dbReference type="RefSeq" id="XP_014500353.1">
    <property type="nucleotide sequence ID" value="XM_014644867.2"/>
</dbReference>
<dbReference type="GO" id="GO:0005783">
    <property type="term" value="C:endoplasmic reticulum"/>
    <property type="evidence" value="ECO:0007669"/>
    <property type="project" value="TreeGrafter"/>
</dbReference>
<dbReference type="Pfam" id="PF03208">
    <property type="entry name" value="PRA1"/>
    <property type="match status" value="1"/>
</dbReference>
<dbReference type="Proteomes" id="UP000087766">
    <property type="component" value="Chromosome 5"/>
</dbReference>
<dbReference type="PANTHER" id="PTHR19317:SF2">
    <property type="entry name" value="PRA1 FAMILY PROTEIN F2"/>
    <property type="match status" value="1"/>
</dbReference>
<keyword evidence="6 7" id="KW-0472">Membrane</keyword>
<keyword evidence="7" id="KW-0813">Transport</keyword>